<gene>
    <name evidence="2" type="ORF">DFR67_11159</name>
</gene>
<protein>
    <recommendedName>
        <fullName evidence="4">Lipoprotein</fullName>
    </recommendedName>
</protein>
<feature type="signal peptide" evidence="1">
    <location>
        <begin position="1"/>
        <end position="19"/>
    </location>
</feature>
<reference evidence="2 3" key="1">
    <citation type="submission" date="2018-06" db="EMBL/GenBank/DDBJ databases">
        <title>Genomic Encyclopedia of Type Strains, Phase IV (KMG-IV): sequencing the most valuable type-strain genomes for metagenomic binning, comparative biology and taxonomic classification.</title>
        <authorList>
            <person name="Goeker M."/>
        </authorList>
    </citation>
    <scope>NUCLEOTIDE SEQUENCE [LARGE SCALE GENOMIC DNA]</scope>
    <source>
        <strain evidence="2 3">DSM 45521</strain>
    </source>
</reference>
<name>A0A318RL72_WILLI</name>
<dbReference type="OrthoDB" id="3820831at2"/>
<sequence length="230" mass="25131">MVKSLQALTISALIALSTAACVSTTSGSEGSFVESIPSPNTQPEFSLLTDEGVQQIKDSGRARFDLRDRVLTNAEAGVAPESRQEIIIGNPGDPDIQLTLVGPEGEVTISTQTIWFTHLDEDSFTEIIFFRAFETIEIAKQELNESVTQWGILQENIEMWSSVSEKAQDDKVKRSLGTGVGATGLIVGMNASIKRGTQVFHYIVDLDPRNYNEENIANIRSTGIGRRVVN</sequence>
<keyword evidence="3" id="KW-1185">Reference proteome</keyword>
<organism evidence="2 3">
    <name type="scientific">Williamsia limnetica</name>
    <dbReference type="NCBI Taxonomy" id="882452"/>
    <lineage>
        <taxon>Bacteria</taxon>
        <taxon>Bacillati</taxon>
        <taxon>Actinomycetota</taxon>
        <taxon>Actinomycetes</taxon>
        <taxon>Mycobacteriales</taxon>
        <taxon>Nocardiaceae</taxon>
        <taxon>Williamsia</taxon>
    </lineage>
</organism>
<proteinExistence type="predicted"/>
<evidence type="ECO:0000313" key="3">
    <source>
        <dbReference type="Proteomes" id="UP000247591"/>
    </source>
</evidence>
<dbReference type="RefSeq" id="WP_146240476.1">
    <property type="nucleotide sequence ID" value="NZ_QJSP01000011.1"/>
</dbReference>
<feature type="chain" id="PRO_5038818741" description="Lipoprotein" evidence="1">
    <location>
        <begin position="20"/>
        <end position="230"/>
    </location>
</feature>
<accession>A0A318RL72</accession>
<evidence type="ECO:0008006" key="4">
    <source>
        <dbReference type="Google" id="ProtNLM"/>
    </source>
</evidence>
<evidence type="ECO:0000313" key="2">
    <source>
        <dbReference type="EMBL" id="PYE14984.1"/>
    </source>
</evidence>
<dbReference type="EMBL" id="QJSP01000011">
    <property type="protein sequence ID" value="PYE14984.1"/>
    <property type="molecule type" value="Genomic_DNA"/>
</dbReference>
<comment type="caution">
    <text evidence="2">The sequence shown here is derived from an EMBL/GenBank/DDBJ whole genome shotgun (WGS) entry which is preliminary data.</text>
</comment>
<evidence type="ECO:0000256" key="1">
    <source>
        <dbReference type="SAM" id="SignalP"/>
    </source>
</evidence>
<dbReference type="Proteomes" id="UP000247591">
    <property type="component" value="Unassembled WGS sequence"/>
</dbReference>
<keyword evidence="1" id="KW-0732">Signal</keyword>
<dbReference type="PROSITE" id="PS51257">
    <property type="entry name" value="PROKAR_LIPOPROTEIN"/>
    <property type="match status" value="1"/>
</dbReference>
<dbReference type="AlphaFoldDB" id="A0A318RL72"/>